<sequence length="365" mass="37089">MSAPAGRGRQAPRPTQLSPAAIGHPLRVAGGRVSLRVHRRAVLVAVGLAAATLAVFLVSLVVGDYPIALPRVLLALLGEGARLDRFFVVDVRLPRVLLALTIGAALAVSGAVFQRLSRNPLGSPDLVGFNDGAATGALLASVALGGAALSSPLGAVLGGTLTALLVYLLAYRQGVQGARLVLVGIGVSAMLSSVRSYLITRSDLTAAQGALAWLVGSLNGLGWAQFWPVLTGVLVCGLAVVPLSRQLSLIEMGPDVSGGLGVAVQRAQLVLMLAAVGLTAFASAYSGPIHFVALAAPQLARRLARTAGAALLSTALMGALLLAAADLVAQRLFAPVQFPVGAATLVVGGAYLGWLLARERGEGRV</sequence>
<evidence type="ECO:0000256" key="4">
    <source>
        <dbReference type="ARBA" id="ARBA00022475"/>
    </source>
</evidence>
<dbReference type="InterPro" id="IPR000522">
    <property type="entry name" value="ABC_transptr_permease_BtuC"/>
</dbReference>
<evidence type="ECO:0000256" key="2">
    <source>
        <dbReference type="ARBA" id="ARBA00007935"/>
    </source>
</evidence>
<dbReference type="EMBL" id="JAMTCK010000001">
    <property type="protein sequence ID" value="MCP2163257.1"/>
    <property type="molecule type" value="Genomic_DNA"/>
</dbReference>
<feature type="transmembrane region" description="Helical" evidence="8">
    <location>
        <begin position="336"/>
        <end position="357"/>
    </location>
</feature>
<evidence type="ECO:0000256" key="1">
    <source>
        <dbReference type="ARBA" id="ARBA00004651"/>
    </source>
</evidence>
<feature type="transmembrane region" description="Helical" evidence="8">
    <location>
        <begin position="96"/>
        <end position="117"/>
    </location>
</feature>
<dbReference type="RefSeq" id="WP_253765738.1">
    <property type="nucleotide sequence ID" value="NZ_JAMTCK010000001.1"/>
</dbReference>
<keyword evidence="7 8" id="KW-0472">Membrane</keyword>
<dbReference type="CDD" id="cd06550">
    <property type="entry name" value="TM_ABC_iron-siderophores_like"/>
    <property type="match status" value="1"/>
</dbReference>
<keyword evidence="3" id="KW-0813">Transport</keyword>
<dbReference type="Pfam" id="PF01032">
    <property type="entry name" value="FecCD"/>
    <property type="match status" value="1"/>
</dbReference>
<accession>A0AAE3G9K5</accession>
<dbReference type="GO" id="GO:0022857">
    <property type="term" value="F:transmembrane transporter activity"/>
    <property type="evidence" value="ECO:0007669"/>
    <property type="project" value="InterPro"/>
</dbReference>
<keyword evidence="6 8" id="KW-1133">Transmembrane helix</keyword>
<feature type="transmembrane region" description="Helical" evidence="8">
    <location>
        <begin position="180"/>
        <end position="198"/>
    </location>
</feature>
<feature type="transmembrane region" description="Helical" evidence="8">
    <location>
        <begin position="41"/>
        <end position="62"/>
    </location>
</feature>
<comment type="caution">
    <text evidence="9">The sequence shown here is derived from an EMBL/GenBank/DDBJ whole genome shotgun (WGS) entry which is preliminary data.</text>
</comment>
<feature type="transmembrane region" description="Helical" evidence="8">
    <location>
        <begin position="137"/>
        <end position="168"/>
    </location>
</feature>
<feature type="transmembrane region" description="Helical" evidence="8">
    <location>
        <begin position="303"/>
        <end position="324"/>
    </location>
</feature>
<evidence type="ECO:0000256" key="7">
    <source>
        <dbReference type="ARBA" id="ARBA00023136"/>
    </source>
</evidence>
<dbReference type="AlphaFoldDB" id="A0AAE3G9K5"/>
<dbReference type="PANTHER" id="PTHR30472:SF24">
    <property type="entry name" value="FERRIC ENTEROBACTIN TRANSPORT SYSTEM PERMEASE PROTEIN FEPG"/>
    <property type="match status" value="1"/>
</dbReference>
<gene>
    <name evidence="9" type="ORF">LX83_000097</name>
</gene>
<dbReference type="SUPFAM" id="SSF81345">
    <property type="entry name" value="ABC transporter involved in vitamin B12 uptake, BtuC"/>
    <property type="match status" value="1"/>
</dbReference>
<reference evidence="9" key="1">
    <citation type="submission" date="2022-06" db="EMBL/GenBank/DDBJ databases">
        <title>Genomic Encyclopedia of Archaeal and Bacterial Type Strains, Phase II (KMG-II): from individual species to whole genera.</title>
        <authorList>
            <person name="Goeker M."/>
        </authorList>
    </citation>
    <scope>NUCLEOTIDE SEQUENCE</scope>
    <source>
        <strain evidence="9">DSM 43935</strain>
    </source>
</reference>
<evidence type="ECO:0000256" key="5">
    <source>
        <dbReference type="ARBA" id="ARBA00022692"/>
    </source>
</evidence>
<dbReference type="GO" id="GO:0033214">
    <property type="term" value="P:siderophore-iron import into cell"/>
    <property type="evidence" value="ECO:0007669"/>
    <property type="project" value="TreeGrafter"/>
</dbReference>
<name>A0AAE3G9K5_9PSEU</name>
<keyword evidence="10" id="KW-1185">Reference proteome</keyword>
<feature type="transmembrane region" description="Helical" evidence="8">
    <location>
        <begin position="229"/>
        <end position="249"/>
    </location>
</feature>
<dbReference type="PANTHER" id="PTHR30472">
    <property type="entry name" value="FERRIC ENTEROBACTIN TRANSPORT SYSTEM PERMEASE PROTEIN"/>
    <property type="match status" value="1"/>
</dbReference>
<comment type="similarity">
    <text evidence="2">Belongs to the binding-protein-dependent transport system permease family. FecCD subfamily.</text>
</comment>
<organism evidence="9 10">
    <name type="scientific">Goodfellowiella coeruleoviolacea</name>
    <dbReference type="NCBI Taxonomy" id="334858"/>
    <lineage>
        <taxon>Bacteria</taxon>
        <taxon>Bacillati</taxon>
        <taxon>Actinomycetota</taxon>
        <taxon>Actinomycetes</taxon>
        <taxon>Pseudonocardiales</taxon>
        <taxon>Pseudonocardiaceae</taxon>
        <taxon>Goodfellowiella</taxon>
    </lineage>
</organism>
<evidence type="ECO:0000256" key="3">
    <source>
        <dbReference type="ARBA" id="ARBA00022448"/>
    </source>
</evidence>
<comment type="subcellular location">
    <subcellularLocation>
        <location evidence="1">Cell membrane</location>
        <topology evidence="1">Multi-pass membrane protein</topology>
    </subcellularLocation>
</comment>
<dbReference type="InterPro" id="IPR037294">
    <property type="entry name" value="ABC_BtuC-like"/>
</dbReference>
<evidence type="ECO:0000313" key="9">
    <source>
        <dbReference type="EMBL" id="MCP2163257.1"/>
    </source>
</evidence>
<proteinExistence type="inferred from homology"/>
<evidence type="ECO:0000256" key="6">
    <source>
        <dbReference type="ARBA" id="ARBA00022989"/>
    </source>
</evidence>
<protein>
    <submittedName>
        <fullName evidence="9">Iron complex transport system permease protein</fullName>
    </submittedName>
</protein>
<keyword evidence="4" id="KW-1003">Cell membrane</keyword>
<dbReference type="GO" id="GO:0005886">
    <property type="term" value="C:plasma membrane"/>
    <property type="evidence" value="ECO:0007669"/>
    <property type="project" value="UniProtKB-SubCell"/>
</dbReference>
<dbReference type="Gene3D" id="1.10.3470.10">
    <property type="entry name" value="ABC transporter involved in vitamin B12 uptake, BtuC"/>
    <property type="match status" value="1"/>
</dbReference>
<evidence type="ECO:0000313" key="10">
    <source>
        <dbReference type="Proteomes" id="UP001206128"/>
    </source>
</evidence>
<evidence type="ECO:0000256" key="8">
    <source>
        <dbReference type="SAM" id="Phobius"/>
    </source>
</evidence>
<keyword evidence="5 8" id="KW-0812">Transmembrane</keyword>
<feature type="transmembrane region" description="Helical" evidence="8">
    <location>
        <begin position="269"/>
        <end position="296"/>
    </location>
</feature>
<dbReference type="Proteomes" id="UP001206128">
    <property type="component" value="Unassembled WGS sequence"/>
</dbReference>